<protein>
    <submittedName>
        <fullName evidence="2">Uncharacterized protein</fullName>
    </submittedName>
</protein>
<gene>
    <name evidence="2" type="ORF">ACJ72_05920</name>
</gene>
<feature type="region of interest" description="Disordered" evidence="1">
    <location>
        <begin position="390"/>
        <end position="441"/>
    </location>
</feature>
<evidence type="ECO:0000313" key="2">
    <source>
        <dbReference type="EMBL" id="OAX79755.1"/>
    </source>
</evidence>
<dbReference type="Proteomes" id="UP000091918">
    <property type="component" value="Unassembled WGS sequence"/>
</dbReference>
<feature type="compositionally biased region" description="Pro residues" evidence="1">
    <location>
        <begin position="250"/>
        <end position="260"/>
    </location>
</feature>
<comment type="caution">
    <text evidence="2">The sequence shown here is derived from an EMBL/GenBank/DDBJ whole genome shotgun (WGS) entry which is preliminary data.</text>
</comment>
<name>A0A1B7NSI9_9EURO</name>
<proteinExistence type="predicted"/>
<keyword evidence="3" id="KW-1185">Reference proteome</keyword>
<accession>A0A1B7NSI9</accession>
<sequence>MEPELLQQCEQQQRQQQWITRFDESAQLPFRRLGNENNDYKMPIPPHFIRIMAAENLSSPGRRSYLQSSFATQHGNPRRQRMQELSKLGNLRTDISGLVEELKSQAPTAQSPHAFPPNKGEESILELSTQPEDVHSHSRLSQSLPKSPIVTRLERRANKLKPRANQQDMDRLKYNPWAQLLASPVRMCTATGARIPEKLLGNWGLVQHPETQGLWLMPVDLVKEELQRASVNSAPSLSEACDDVPEEHSVPPPPSSPPAPRSSFPSFYMTNSAELLDTISSMKVSLQGRLVPSKWKSPKGPLPRKMNFVFRRDMAVFFLARMRERVLLWLKKAKGLRPLGEQLGDWTVLDTGTQAIGEGVLRESLQKLGDLEHAAWGAVFISRRAGGEGAVSPPLGGKSAGGKDSSQISSTSEAESTDESTSADPTITLEPRSESTNTSPELPKFIDLPATGSIVPVFDLTTLLTGEQLETLRQYADIFQHPAVFYRPGDRAPVSMISWLWSLKIYMMKYDKS</sequence>
<evidence type="ECO:0000256" key="1">
    <source>
        <dbReference type="SAM" id="MobiDB-lite"/>
    </source>
</evidence>
<evidence type="ECO:0000313" key="3">
    <source>
        <dbReference type="Proteomes" id="UP000091918"/>
    </source>
</evidence>
<dbReference type="STRING" id="1658172.A0A1B7NSI9"/>
<dbReference type="EMBL" id="LGUA01000906">
    <property type="protein sequence ID" value="OAX79755.1"/>
    <property type="molecule type" value="Genomic_DNA"/>
</dbReference>
<reference evidence="2 3" key="1">
    <citation type="submission" date="2015-07" db="EMBL/GenBank/DDBJ databases">
        <title>Emmonsia species relationships and genome sequence.</title>
        <authorList>
            <person name="Cuomo C.A."/>
            <person name="Schwartz I.S."/>
            <person name="Kenyon C."/>
            <person name="de Hoog G.S."/>
            <person name="Govender N.P."/>
            <person name="Botha A."/>
            <person name="Moreno L."/>
            <person name="de Vries M."/>
            <person name="Munoz J.F."/>
            <person name="Stielow J.B."/>
        </authorList>
    </citation>
    <scope>NUCLEOTIDE SEQUENCE [LARGE SCALE GENOMIC DNA]</scope>
    <source>
        <strain evidence="2 3">CBS 136260</strain>
    </source>
</reference>
<feature type="compositionally biased region" description="Low complexity" evidence="1">
    <location>
        <begin position="405"/>
        <end position="424"/>
    </location>
</feature>
<dbReference type="AlphaFoldDB" id="A0A1B7NSI9"/>
<feature type="region of interest" description="Disordered" evidence="1">
    <location>
        <begin position="104"/>
        <end position="123"/>
    </location>
</feature>
<dbReference type="OrthoDB" id="3363286at2759"/>
<feature type="region of interest" description="Disordered" evidence="1">
    <location>
        <begin position="233"/>
        <end position="264"/>
    </location>
</feature>
<organism evidence="2 3">
    <name type="scientific">Emergomyces africanus</name>
    <dbReference type="NCBI Taxonomy" id="1955775"/>
    <lineage>
        <taxon>Eukaryota</taxon>
        <taxon>Fungi</taxon>
        <taxon>Dikarya</taxon>
        <taxon>Ascomycota</taxon>
        <taxon>Pezizomycotina</taxon>
        <taxon>Eurotiomycetes</taxon>
        <taxon>Eurotiomycetidae</taxon>
        <taxon>Onygenales</taxon>
        <taxon>Ajellomycetaceae</taxon>
        <taxon>Emergomyces</taxon>
    </lineage>
</organism>